<comment type="similarity">
    <text evidence="4">Belongs to the neutral sphingomyelinase family.</text>
</comment>
<evidence type="ECO:0000256" key="12">
    <source>
        <dbReference type="ARBA" id="ARBA00023098"/>
    </source>
</evidence>
<evidence type="ECO:0000256" key="7">
    <source>
        <dbReference type="ARBA" id="ARBA00022723"/>
    </source>
</evidence>
<evidence type="ECO:0000256" key="8">
    <source>
        <dbReference type="ARBA" id="ARBA00022801"/>
    </source>
</evidence>
<name>A0AAV2TIJ2_CALDB</name>
<keyword evidence="7" id="KW-0479">Metal-binding</keyword>
<dbReference type="PANTHER" id="PTHR16320:SF24">
    <property type="entry name" value="PHOSPHODIESTERASE, PUTATIVE-RELATED"/>
    <property type="match status" value="1"/>
</dbReference>
<dbReference type="EC" id="3.1.4.12" evidence="5"/>
<evidence type="ECO:0000256" key="15">
    <source>
        <dbReference type="SAM" id="Phobius"/>
    </source>
</evidence>
<gene>
    <name evidence="17" type="ORF">CDAUBV1_LOCUS10065</name>
</gene>
<dbReference type="GO" id="GO:0004767">
    <property type="term" value="F:sphingomyelin phosphodiesterase activity"/>
    <property type="evidence" value="ECO:0007669"/>
    <property type="project" value="UniProtKB-EC"/>
</dbReference>
<sequence length="446" mass="50544">MEKFKILTLNCWAVMPPMATVRKDDRVNYLIKRLLDGVFDIVMLQEIWLDEDYKKLKDSLKSVYPYCIRFQSHFHGSGLCILTKWTVDNVFFHQYTINGYPHLVTEPDWYCGKGVGVVRVTSKNGFRINLYDTHLIARYALDRDKDRFDAHRLVQITELIQLIRFSSSSADAIIVTGDFNLSSSTPAINLFRSFLGVSDAWLNNEAAAGKPVEALEFEGCTCDRPDNPYRNDAWAKYYGNGERLDYIFYRSGTGPVDPELSPNLVQFRCHSCWLEMREVAEDVSGLHYSDHEGVAAEFTLTRLNPSKAIEKPKLSSAEAVEQLITKLISRVDRGISIGNKRRRTHFSVGLFTMLGLIMIFSCAPGFGAFGIRFALCISAVAGALCFMLFWGVAVGHRCNRKALECGRVALDIMLQQNHRKPRPKESGDEVETSRRMGLKDSGEVME</sequence>
<evidence type="ECO:0000256" key="14">
    <source>
        <dbReference type="SAM" id="MobiDB-lite"/>
    </source>
</evidence>
<keyword evidence="11 15" id="KW-1133">Transmembrane helix</keyword>
<dbReference type="GO" id="GO:0006665">
    <property type="term" value="P:sphingolipid metabolic process"/>
    <property type="evidence" value="ECO:0007669"/>
    <property type="project" value="UniProtKB-KW"/>
</dbReference>
<evidence type="ECO:0000256" key="2">
    <source>
        <dbReference type="ARBA" id="ARBA00004760"/>
    </source>
</evidence>
<evidence type="ECO:0000256" key="13">
    <source>
        <dbReference type="ARBA" id="ARBA00023136"/>
    </source>
</evidence>
<dbReference type="EMBL" id="CAXLJL010000279">
    <property type="protein sequence ID" value="CAL5135959.1"/>
    <property type="molecule type" value="Genomic_DNA"/>
</dbReference>
<keyword evidence="10" id="KW-0746">Sphingolipid metabolism</keyword>
<proteinExistence type="inferred from homology"/>
<evidence type="ECO:0000256" key="9">
    <source>
        <dbReference type="ARBA" id="ARBA00022842"/>
    </source>
</evidence>
<comment type="pathway">
    <text evidence="3">Sphingolipid metabolism.</text>
</comment>
<evidence type="ECO:0000256" key="3">
    <source>
        <dbReference type="ARBA" id="ARBA00004991"/>
    </source>
</evidence>
<dbReference type="GO" id="GO:0046872">
    <property type="term" value="F:metal ion binding"/>
    <property type="evidence" value="ECO:0007669"/>
    <property type="project" value="UniProtKB-KW"/>
</dbReference>
<comment type="pathway">
    <text evidence="2">Lipid metabolism; sphingolipid metabolism.</text>
</comment>
<organism evidence="17 18">
    <name type="scientific">Calicophoron daubneyi</name>
    <name type="common">Rumen fluke</name>
    <name type="synonym">Paramphistomum daubneyi</name>
    <dbReference type="NCBI Taxonomy" id="300641"/>
    <lineage>
        <taxon>Eukaryota</taxon>
        <taxon>Metazoa</taxon>
        <taxon>Spiralia</taxon>
        <taxon>Lophotrochozoa</taxon>
        <taxon>Platyhelminthes</taxon>
        <taxon>Trematoda</taxon>
        <taxon>Digenea</taxon>
        <taxon>Plagiorchiida</taxon>
        <taxon>Pronocephalata</taxon>
        <taxon>Paramphistomoidea</taxon>
        <taxon>Paramphistomidae</taxon>
        <taxon>Calicophoron</taxon>
    </lineage>
</organism>
<dbReference type="SUPFAM" id="SSF56219">
    <property type="entry name" value="DNase I-like"/>
    <property type="match status" value="1"/>
</dbReference>
<keyword evidence="9" id="KW-0460">Magnesium</keyword>
<feature type="transmembrane region" description="Helical" evidence="15">
    <location>
        <begin position="346"/>
        <end position="366"/>
    </location>
</feature>
<keyword evidence="8" id="KW-0378">Hydrolase</keyword>
<protein>
    <recommendedName>
        <fullName evidence="5">sphingomyelin phosphodiesterase</fullName>
        <ecNumber evidence="5">3.1.4.12</ecNumber>
    </recommendedName>
</protein>
<feature type="compositionally biased region" description="Basic and acidic residues" evidence="14">
    <location>
        <begin position="423"/>
        <end position="446"/>
    </location>
</feature>
<evidence type="ECO:0000256" key="10">
    <source>
        <dbReference type="ARBA" id="ARBA00022919"/>
    </source>
</evidence>
<evidence type="ECO:0000256" key="4">
    <source>
        <dbReference type="ARBA" id="ARBA00006335"/>
    </source>
</evidence>
<dbReference type="InterPro" id="IPR036691">
    <property type="entry name" value="Endo/exonu/phosph_ase_sf"/>
</dbReference>
<keyword evidence="13 15" id="KW-0472">Membrane</keyword>
<feature type="domain" description="Endonuclease/exonuclease/phosphatase" evidence="16">
    <location>
        <begin position="7"/>
        <end position="291"/>
    </location>
</feature>
<evidence type="ECO:0000313" key="17">
    <source>
        <dbReference type="EMBL" id="CAL5135959.1"/>
    </source>
</evidence>
<accession>A0AAV2TIJ2</accession>
<keyword evidence="12" id="KW-0443">Lipid metabolism</keyword>
<comment type="caution">
    <text evidence="17">The sequence shown here is derived from an EMBL/GenBank/DDBJ whole genome shotgun (WGS) entry which is preliminary data.</text>
</comment>
<dbReference type="Pfam" id="PF03372">
    <property type="entry name" value="Exo_endo_phos"/>
    <property type="match status" value="1"/>
</dbReference>
<dbReference type="AlphaFoldDB" id="A0AAV2TIJ2"/>
<dbReference type="PANTHER" id="PTHR16320">
    <property type="entry name" value="SPHINGOMYELINASE FAMILY MEMBER"/>
    <property type="match status" value="1"/>
</dbReference>
<evidence type="ECO:0000259" key="16">
    <source>
        <dbReference type="Pfam" id="PF03372"/>
    </source>
</evidence>
<evidence type="ECO:0000256" key="1">
    <source>
        <dbReference type="ARBA" id="ARBA00004141"/>
    </source>
</evidence>
<dbReference type="Gene3D" id="3.60.10.10">
    <property type="entry name" value="Endonuclease/exonuclease/phosphatase"/>
    <property type="match status" value="1"/>
</dbReference>
<evidence type="ECO:0000313" key="18">
    <source>
        <dbReference type="Proteomes" id="UP001497525"/>
    </source>
</evidence>
<dbReference type="InterPro" id="IPR005135">
    <property type="entry name" value="Endo/exonuclease/phosphatase"/>
</dbReference>
<feature type="region of interest" description="Disordered" evidence="14">
    <location>
        <begin position="417"/>
        <end position="446"/>
    </location>
</feature>
<reference evidence="17" key="1">
    <citation type="submission" date="2024-06" db="EMBL/GenBank/DDBJ databases">
        <authorList>
            <person name="Liu X."/>
            <person name="Lenzi L."/>
            <person name="Haldenby T S."/>
            <person name="Uol C."/>
        </authorList>
    </citation>
    <scope>NUCLEOTIDE SEQUENCE</scope>
</reference>
<feature type="transmembrane region" description="Helical" evidence="15">
    <location>
        <begin position="372"/>
        <end position="393"/>
    </location>
</feature>
<evidence type="ECO:0000256" key="6">
    <source>
        <dbReference type="ARBA" id="ARBA00022692"/>
    </source>
</evidence>
<comment type="subcellular location">
    <subcellularLocation>
        <location evidence="1">Membrane</location>
        <topology evidence="1">Multi-pass membrane protein</topology>
    </subcellularLocation>
</comment>
<evidence type="ECO:0000256" key="5">
    <source>
        <dbReference type="ARBA" id="ARBA00012369"/>
    </source>
</evidence>
<dbReference type="GO" id="GO:0016020">
    <property type="term" value="C:membrane"/>
    <property type="evidence" value="ECO:0007669"/>
    <property type="project" value="UniProtKB-SubCell"/>
</dbReference>
<dbReference type="InterPro" id="IPR038772">
    <property type="entry name" value="Sph/SMPD2-like"/>
</dbReference>
<evidence type="ECO:0000256" key="11">
    <source>
        <dbReference type="ARBA" id="ARBA00022989"/>
    </source>
</evidence>
<keyword evidence="6 15" id="KW-0812">Transmembrane</keyword>
<dbReference type="Proteomes" id="UP001497525">
    <property type="component" value="Unassembled WGS sequence"/>
</dbReference>